<protein>
    <recommendedName>
        <fullName evidence="3">MarR family transcriptional regulator</fullName>
    </recommendedName>
</protein>
<dbReference type="RefSeq" id="WP_016110716.1">
    <property type="nucleotide sequence ID" value="NZ_KB976182.1"/>
</dbReference>
<evidence type="ECO:0008006" key="3">
    <source>
        <dbReference type="Google" id="ProtNLM"/>
    </source>
</evidence>
<organism evidence="1 2">
    <name type="scientific">Bacillus cereus VD133</name>
    <dbReference type="NCBI Taxonomy" id="1053233"/>
    <lineage>
        <taxon>Bacteria</taxon>
        <taxon>Bacillati</taxon>
        <taxon>Bacillota</taxon>
        <taxon>Bacilli</taxon>
        <taxon>Bacillales</taxon>
        <taxon>Bacillaceae</taxon>
        <taxon>Bacillus</taxon>
        <taxon>Bacillus cereus group</taxon>
    </lineage>
</organism>
<proteinExistence type="predicted"/>
<comment type="caution">
    <text evidence="1">The sequence shown here is derived from an EMBL/GenBank/DDBJ whole genome shotgun (WGS) entry which is preliminary data.</text>
</comment>
<name>A0A9W5PJ40_BACCE</name>
<gene>
    <name evidence="1" type="ORF">IIU_07040</name>
</gene>
<evidence type="ECO:0000313" key="1">
    <source>
        <dbReference type="EMBL" id="EOO23382.1"/>
    </source>
</evidence>
<dbReference type="Proteomes" id="UP000014018">
    <property type="component" value="Unassembled WGS sequence"/>
</dbReference>
<reference evidence="1 2" key="1">
    <citation type="submission" date="2012-12" db="EMBL/GenBank/DDBJ databases">
        <title>The Genome Sequence of Bacillus cereus VD133.</title>
        <authorList>
            <consortium name="The Broad Institute Genome Sequencing Platform"/>
            <consortium name="The Broad Institute Genome Sequencing Center for Infectious Disease"/>
            <person name="Feldgarden M."/>
            <person name="Van der Auwera G.A."/>
            <person name="Mahillon J."/>
            <person name="Duprez V."/>
            <person name="Timmery S."/>
            <person name="Mattelet C."/>
            <person name="Dierick K."/>
            <person name="Sun M."/>
            <person name="Yu Z."/>
            <person name="Zhu L."/>
            <person name="Hu X."/>
            <person name="Shank E.B."/>
            <person name="Swiecicka I."/>
            <person name="Hansen B.M."/>
            <person name="Andrup L."/>
            <person name="Walker B."/>
            <person name="Young S.K."/>
            <person name="Zeng Q."/>
            <person name="Gargeya S."/>
            <person name="Fitzgerald M."/>
            <person name="Haas B."/>
            <person name="Abouelleil A."/>
            <person name="Alvarado L."/>
            <person name="Arachchi H.M."/>
            <person name="Berlin A.M."/>
            <person name="Chapman S.B."/>
            <person name="Dewar J."/>
            <person name="Goldberg J."/>
            <person name="Griggs A."/>
            <person name="Gujja S."/>
            <person name="Hansen M."/>
            <person name="Howarth C."/>
            <person name="Imamovic A."/>
            <person name="Larimer J."/>
            <person name="McCowan C."/>
            <person name="Murphy C."/>
            <person name="Neiman D."/>
            <person name="Pearson M."/>
            <person name="Priest M."/>
            <person name="Roberts A."/>
            <person name="Saif S."/>
            <person name="Shea T."/>
            <person name="Sisk P."/>
            <person name="Sykes S."/>
            <person name="Wortman J."/>
            <person name="Nusbaum C."/>
            <person name="Birren B."/>
        </authorList>
    </citation>
    <scope>NUCLEOTIDE SEQUENCE [LARGE SCALE GENOMIC DNA]</scope>
    <source>
        <strain evidence="1 2">VD133</strain>
    </source>
</reference>
<evidence type="ECO:0000313" key="2">
    <source>
        <dbReference type="Proteomes" id="UP000014018"/>
    </source>
</evidence>
<dbReference type="EMBL" id="AHFB01000195">
    <property type="protein sequence ID" value="EOO23382.1"/>
    <property type="molecule type" value="Genomic_DNA"/>
</dbReference>
<dbReference type="AlphaFoldDB" id="A0A9W5PJ40"/>
<accession>A0A9W5PJ40</accession>
<sequence>MSKKVVDLLEEAEKKAKARESKINSIYDQLQSGGYTEEEKTMLLQMLSKMSGGEEYFIGKKKKPTDRVRFVQIIMDNMEYLNHIGYFTNAEQAFLLQISSYLEFKTNVIIEKSNGDNEIETNAAIPSYLAEKLGKTRESVSKTMNSLLKKGVLGVAEAGMTTDDGRICTSRTWFVNPNIMCCSPKDSVDRATQHIFKKSLKNFKVKGDTKKHKLPIYLF</sequence>